<gene>
    <name evidence="2" type="ORF">M378DRAFT_20616</name>
</gene>
<proteinExistence type="predicted"/>
<evidence type="ECO:0000313" key="3">
    <source>
        <dbReference type="Proteomes" id="UP000054549"/>
    </source>
</evidence>
<dbReference type="HOGENOM" id="CLU_017237_0_0_1"/>
<reference evidence="2 3" key="1">
    <citation type="submission" date="2014-04" db="EMBL/GenBank/DDBJ databases">
        <title>Evolutionary Origins and Diversification of the Mycorrhizal Mutualists.</title>
        <authorList>
            <consortium name="DOE Joint Genome Institute"/>
            <consortium name="Mycorrhizal Genomics Consortium"/>
            <person name="Kohler A."/>
            <person name="Kuo A."/>
            <person name="Nagy L.G."/>
            <person name="Floudas D."/>
            <person name="Copeland A."/>
            <person name="Barry K.W."/>
            <person name="Cichocki N."/>
            <person name="Veneault-Fourrey C."/>
            <person name="LaButti K."/>
            <person name="Lindquist E.A."/>
            <person name="Lipzen A."/>
            <person name="Lundell T."/>
            <person name="Morin E."/>
            <person name="Murat C."/>
            <person name="Riley R."/>
            <person name="Ohm R."/>
            <person name="Sun H."/>
            <person name="Tunlid A."/>
            <person name="Henrissat B."/>
            <person name="Grigoriev I.V."/>
            <person name="Hibbett D.S."/>
            <person name="Martin F."/>
        </authorList>
    </citation>
    <scope>NUCLEOTIDE SEQUENCE [LARGE SCALE GENOMIC DNA]</scope>
    <source>
        <strain evidence="2 3">Koide BX008</strain>
    </source>
</reference>
<feature type="region of interest" description="Disordered" evidence="1">
    <location>
        <begin position="264"/>
        <end position="315"/>
    </location>
</feature>
<organism evidence="2 3">
    <name type="scientific">Amanita muscaria (strain Koide BX008)</name>
    <dbReference type="NCBI Taxonomy" id="946122"/>
    <lineage>
        <taxon>Eukaryota</taxon>
        <taxon>Fungi</taxon>
        <taxon>Dikarya</taxon>
        <taxon>Basidiomycota</taxon>
        <taxon>Agaricomycotina</taxon>
        <taxon>Agaricomycetes</taxon>
        <taxon>Agaricomycetidae</taxon>
        <taxon>Agaricales</taxon>
        <taxon>Pluteineae</taxon>
        <taxon>Amanitaceae</taxon>
        <taxon>Amanita</taxon>
    </lineage>
</organism>
<feature type="compositionally biased region" description="Basic residues" evidence="1">
    <location>
        <begin position="130"/>
        <end position="142"/>
    </location>
</feature>
<protein>
    <submittedName>
        <fullName evidence="2">Uncharacterized protein</fullName>
    </submittedName>
</protein>
<keyword evidence="3" id="KW-1185">Reference proteome</keyword>
<dbReference type="OrthoDB" id="2537141at2759"/>
<dbReference type="STRING" id="946122.A0A0C2XKU1"/>
<evidence type="ECO:0000256" key="1">
    <source>
        <dbReference type="SAM" id="MobiDB-lite"/>
    </source>
</evidence>
<feature type="region of interest" description="Disordered" evidence="1">
    <location>
        <begin position="77"/>
        <end position="190"/>
    </location>
</feature>
<sequence>MDESTSLRKLALLPKLDPVERTSSHVRAQSAYLTFYASEGRAYMTSWKDDSESNIAKNTVEKETAIINLGTPVLKPRVKPVSKSVISVCSTKSGEKSRAKATTKTSKKRNDEQGADNGEKRKVKADRSKRTGKKTQPKKKRNQSLSDSSSAAERLKERREKKRAKRAIVSPPSSSDKENVEEKRATRKKMPVGFALMHGFTATNVGKNRLTVKPSVSIGVFNKGKASVKTKGTKTKASGTKGHAAAYFSESMFLNKTKAVLEEEDESSCVTPSSGAAVKKSSKKKSKKKVDDASSKVSDIKSAPTPSSSPKKPSAASIVWDIELGKSLCSIDPPIFTAPAEKLGSVVLDVTRHSWAKLLDRRDTNQNKTPIVAMSRPGTGSKGESEALASIGPSQSASQIITKITSPAKRGLQEAHRSKYFQAEPTKPQYEIRAESTSPPSVPDDVKHLPALEEYDQPAQETNAAADLQFPTEIPEVAPGLQQEPRCNCQVATEVTVSPFDILDQEQDCTLGAEDVDDPIWTGHEEINYFDDPFGEHVNLEDGEIPVLEQDYFMNDATGWELELESGYNFFQDCDFADDLTQDHDCLVSNAIHEDMEMDDCYDYVSIEGYEDPGCSEAEEAIGFDQNEDCETTGSGQCLSESSEREDTEQVHRFSQGRALLSGCSVQEIRHSSKTPAQYPRLFLLEADVAKSLRDHWHPQRL</sequence>
<dbReference type="AlphaFoldDB" id="A0A0C2XKU1"/>
<dbReference type="EMBL" id="KN818224">
    <property type="protein sequence ID" value="KIL70126.1"/>
    <property type="molecule type" value="Genomic_DNA"/>
</dbReference>
<feature type="compositionally biased region" description="Low complexity" evidence="1">
    <location>
        <begin position="295"/>
        <end position="315"/>
    </location>
</feature>
<feature type="region of interest" description="Disordered" evidence="1">
    <location>
        <begin position="370"/>
        <end position="442"/>
    </location>
</feature>
<feature type="compositionally biased region" description="Basic and acidic residues" evidence="1">
    <location>
        <begin position="108"/>
        <end position="129"/>
    </location>
</feature>
<name>A0A0C2XKU1_AMAMK</name>
<evidence type="ECO:0000313" key="2">
    <source>
        <dbReference type="EMBL" id="KIL70126.1"/>
    </source>
</evidence>
<feature type="compositionally biased region" description="Basic and acidic residues" evidence="1">
    <location>
        <begin position="175"/>
        <end position="184"/>
    </location>
</feature>
<accession>A0A0C2XKU1</accession>
<feature type="compositionally biased region" description="Polar residues" evidence="1">
    <location>
        <begin position="392"/>
        <end position="405"/>
    </location>
</feature>
<dbReference type="Proteomes" id="UP000054549">
    <property type="component" value="Unassembled WGS sequence"/>
</dbReference>
<dbReference type="InParanoid" id="A0A0C2XKU1"/>